<accession>A0A0J0XCM7</accession>
<feature type="region of interest" description="Disordered" evidence="1">
    <location>
        <begin position="252"/>
        <end position="272"/>
    </location>
</feature>
<feature type="compositionally biased region" description="Basic and acidic residues" evidence="1">
    <location>
        <begin position="517"/>
        <end position="531"/>
    </location>
</feature>
<keyword evidence="3" id="KW-1185">Reference proteome</keyword>
<dbReference type="GeneID" id="28986230"/>
<feature type="region of interest" description="Disordered" evidence="1">
    <location>
        <begin position="68"/>
        <end position="103"/>
    </location>
</feature>
<dbReference type="EMBL" id="KQ087281">
    <property type="protein sequence ID" value="KLT38833.1"/>
    <property type="molecule type" value="Genomic_DNA"/>
</dbReference>
<proteinExistence type="predicted"/>
<feature type="region of interest" description="Disordered" evidence="1">
    <location>
        <begin position="509"/>
        <end position="547"/>
    </location>
</feature>
<gene>
    <name evidence="2" type="ORF">CC85DRAFT_305615</name>
</gene>
<evidence type="ECO:0000256" key="1">
    <source>
        <dbReference type="SAM" id="MobiDB-lite"/>
    </source>
</evidence>
<feature type="compositionally biased region" description="Acidic residues" evidence="1">
    <location>
        <begin position="82"/>
        <end position="94"/>
    </location>
</feature>
<protein>
    <submittedName>
        <fullName evidence="2">Uncharacterized protein</fullName>
    </submittedName>
</protein>
<feature type="region of interest" description="Disordered" evidence="1">
    <location>
        <begin position="1"/>
        <end position="42"/>
    </location>
</feature>
<evidence type="ECO:0000313" key="3">
    <source>
        <dbReference type="Proteomes" id="UP000053611"/>
    </source>
</evidence>
<evidence type="ECO:0000313" key="2">
    <source>
        <dbReference type="EMBL" id="KLT38833.1"/>
    </source>
</evidence>
<feature type="compositionally biased region" description="Acidic residues" evidence="1">
    <location>
        <begin position="22"/>
        <end position="42"/>
    </location>
</feature>
<organism evidence="2 3">
    <name type="scientific">Cutaneotrichosporon oleaginosum</name>
    <dbReference type="NCBI Taxonomy" id="879819"/>
    <lineage>
        <taxon>Eukaryota</taxon>
        <taxon>Fungi</taxon>
        <taxon>Dikarya</taxon>
        <taxon>Basidiomycota</taxon>
        <taxon>Agaricomycotina</taxon>
        <taxon>Tremellomycetes</taxon>
        <taxon>Trichosporonales</taxon>
        <taxon>Trichosporonaceae</taxon>
        <taxon>Cutaneotrichosporon</taxon>
    </lineage>
</organism>
<name>A0A0J0XCM7_9TREE</name>
<dbReference type="Proteomes" id="UP000053611">
    <property type="component" value="Unassembled WGS sequence"/>
</dbReference>
<reference evidence="2 3" key="1">
    <citation type="submission" date="2015-03" db="EMBL/GenBank/DDBJ databases">
        <title>Genomics and transcriptomics of the oil-accumulating basidiomycete yeast T. oleaginosus allow insights into substrate utilization and the diverse evolutionary trajectories of mating systems in fungi.</title>
        <authorList>
            <consortium name="DOE Joint Genome Institute"/>
            <person name="Kourist R."/>
            <person name="Kracht O."/>
            <person name="Bracharz F."/>
            <person name="Lipzen A."/>
            <person name="Nolan M."/>
            <person name="Ohm R."/>
            <person name="Grigoriev I."/>
            <person name="Sun S."/>
            <person name="Heitman J."/>
            <person name="Bruck T."/>
            <person name="Nowrousian M."/>
        </authorList>
    </citation>
    <scope>NUCLEOTIDE SEQUENCE [LARGE SCALE GENOMIC DNA]</scope>
    <source>
        <strain evidence="2 3">IBC0246</strain>
    </source>
</reference>
<sequence length="579" mass="62811">MTRLPTVEIDEPPSPDLTAAPIEEEDHDDDLSINSSDLDDEGWLNVDNADAASAAASTASALGSSILSDLAVSSREPSDVSASEDEDEDDEEPAWPEFQKTRTELDIEDSLYADDDTPAASNAFEFKNSWIFPDPTSSNASLTTTGTITNNTPVHSFPNIRAIPRRTADSFIEQDESPLVETEAAAPIALAMPPPDAKKKTAPGNPFLAHPPGAEGKRWPVLPVLIGMLLLILTHFELSPFDVITMLSHKWGTSSTPTSQPPPPPPASGSHWALGTADLQIVKDTLAALTTSSAVAPKEIPTEAPTAPSEYSYVWSKLRKSGESSTDLIATTVANSLSVVPQFRRKTCQCPPAQCICPRAASLTAYVVDGLIAIDVYTRWMAKLVVDMTNHAGQWLRSEIELEVKYQRELLKALVKSPAVRAVVESAIETSHTMSDLYRATRERVCSDRRCVQAADRVRQLQARGWRGIMQARRGLDVALTRGQLAVDKARAVSTELLGGAVAGARSAGKRCSSKTSKGEKKTGGCKEREGKKRRRWSYKGKKTDPNQRLQCGFRGYGRGCDQPERAAHVAAQRRGDAE</sequence>
<dbReference type="RefSeq" id="XP_018275324.1">
    <property type="nucleotide sequence ID" value="XM_018425627.1"/>
</dbReference>
<feature type="compositionally biased region" description="Basic residues" evidence="1">
    <location>
        <begin position="532"/>
        <end position="541"/>
    </location>
</feature>
<dbReference type="AlphaFoldDB" id="A0A0J0XCM7"/>